<dbReference type="GO" id="GO:0042575">
    <property type="term" value="C:DNA polymerase complex"/>
    <property type="evidence" value="ECO:0007669"/>
    <property type="project" value="UniProtKB-ARBA"/>
</dbReference>
<evidence type="ECO:0000256" key="9">
    <source>
        <dbReference type="SAM" id="MobiDB-lite"/>
    </source>
</evidence>
<feature type="domain" description="Reverse transcriptase" evidence="11">
    <location>
        <begin position="537"/>
        <end position="716"/>
    </location>
</feature>
<dbReference type="InterPro" id="IPR043128">
    <property type="entry name" value="Rev_trsase/Diguanyl_cyclase"/>
</dbReference>
<evidence type="ECO:0000256" key="5">
    <source>
        <dbReference type="ARBA" id="ARBA00022759"/>
    </source>
</evidence>
<dbReference type="Gene3D" id="3.30.420.10">
    <property type="entry name" value="Ribonuclease H-like superfamily/Ribonuclease H"/>
    <property type="match status" value="1"/>
</dbReference>
<dbReference type="STRING" id="75913.A0A0K0G4D9"/>
<dbReference type="InterPro" id="IPR041373">
    <property type="entry name" value="RT_RNaseH"/>
</dbReference>
<feature type="compositionally biased region" description="Acidic residues" evidence="9">
    <location>
        <begin position="87"/>
        <end position="104"/>
    </location>
</feature>
<reference evidence="13" key="2">
    <citation type="submission" date="2015-08" db="UniProtKB">
        <authorList>
            <consortium name="WormBaseParasite"/>
        </authorList>
    </citation>
    <scope>IDENTIFICATION</scope>
</reference>
<protein>
    <recommendedName>
        <fullName evidence="1">RNA-directed DNA polymerase</fullName>
        <ecNumber evidence="1">2.7.7.49</ecNumber>
    </recommendedName>
</protein>
<keyword evidence="8" id="KW-0863">Zinc-finger</keyword>
<evidence type="ECO:0000256" key="4">
    <source>
        <dbReference type="ARBA" id="ARBA00022722"/>
    </source>
</evidence>
<accession>A0A0K0G4D9</accession>
<evidence type="ECO:0000256" key="1">
    <source>
        <dbReference type="ARBA" id="ARBA00012493"/>
    </source>
</evidence>
<dbReference type="InterPro" id="IPR050951">
    <property type="entry name" value="Retrovirus_Pol_polyprotein"/>
</dbReference>
<dbReference type="Proteomes" id="UP000035680">
    <property type="component" value="Unassembled WGS sequence"/>
</dbReference>
<keyword evidence="8" id="KW-0479">Metal-binding</keyword>
<dbReference type="Pfam" id="PF00078">
    <property type="entry name" value="RVT_1"/>
    <property type="match status" value="1"/>
</dbReference>
<dbReference type="InterPro" id="IPR012337">
    <property type="entry name" value="RNaseH-like_sf"/>
</dbReference>
<dbReference type="GO" id="GO:0016787">
    <property type="term" value="F:hydrolase activity"/>
    <property type="evidence" value="ECO:0007669"/>
    <property type="project" value="UniProtKB-KW"/>
</dbReference>
<keyword evidence="8" id="KW-0862">Zinc</keyword>
<evidence type="ECO:0000259" key="11">
    <source>
        <dbReference type="PROSITE" id="PS50878"/>
    </source>
</evidence>
<dbReference type="SUPFAM" id="SSF53098">
    <property type="entry name" value="Ribonuclease H-like"/>
    <property type="match status" value="1"/>
</dbReference>
<evidence type="ECO:0000313" key="13">
    <source>
        <dbReference type="WBParaSite" id="SVE_1959900.1"/>
    </source>
</evidence>
<evidence type="ECO:0000256" key="7">
    <source>
        <dbReference type="ARBA" id="ARBA00022918"/>
    </source>
</evidence>
<keyword evidence="4" id="KW-0540">Nuclease</keyword>
<feature type="region of interest" description="Disordered" evidence="9">
    <location>
        <begin position="87"/>
        <end position="110"/>
    </location>
</feature>
<keyword evidence="12" id="KW-1185">Reference proteome</keyword>
<dbReference type="Gene3D" id="3.10.10.10">
    <property type="entry name" value="HIV Type 1 Reverse Transcriptase, subunit A, domain 1"/>
    <property type="match status" value="1"/>
</dbReference>
<dbReference type="InterPro" id="IPR021109">
    <property type="entry name" value="Peptidase_aspartic_dom_sf"/>
</dbReference>
<dbReference type="InterPro" id="IPR000477">
    <property type="entry name" value="RT_dom"/>
</dbReference>
<dbReference type="Pfam" id="PF17917">
    <property type="entry name" value="RT_RNaseH"/>
    <property type="match status" value="1"/>
</dbReference>
<organism evidence="12 13">
    <name type="scientific">Strongyloides venezuelensis</name>
    <name type="common">Threadworm</name>
    <dbReference type="NCBI Taxonomy" id="75913"/>
    <lineage>
        <taxon>Eukaryota</taxon>
        <taxon>Metazoa</taxon>
        <taxon>Ecdysozoa</taxon>
        <taxon>Nematoda</taxon>
        <taxon>Chromadorea</taxon>
        <taxon>Rhabditida</taxon>
        <taxon>Tylenchina</taxon>
        <taxon>Panagrolaimomorpha</taxon>
        <taxon>Strongyloidoidea</taxon>
        <taxon>Strongyloididae</taxon>
        <taxon>Strongyloides</taxon>
    </lineage>
</organism>
<dbReference type="AlphaFoldDB" id="A0A0K0G4D9"/>
<dbReference type="GO" id="GO:0004519">
    <property type="term" value="F:endonuclease activity"/>
    <property type="evidence" value="ECO:0007669"/>
    <property type="project" value="UniProtKB-KW"/>
</dbReference>
<feature type="domain" description="CCHC-type" evidence="10">
    <location>
        <begin position="280"/>
        <end position="296"/>
    </location>
</feature>
<evidence type="ECO:0000256" key="6">
    <source>
        <dbReference type="ARBA" id="ARBA00022801"/>
    </source>
</evidence>
<keyword evidence="2" id="KW-0808">Transferase</keyword>
<keyword evidence="6" id="KW-0378">Hydrolase</keyword>
<keyword evidence="5" id="KW-0255">Endonuclease</keyword>
<dbReference type="InterPro" id="IPR001878">
    <property type="entry name" value="Znf_CCHC"/>
</dbReference>
<evidence type="ECO:0000313" key="12">
    <source>
        <dbReference type="Proteomes" id="UP000035680"/>
    </source>
</evidence>
<evidence type="ECO:0000256" key="8">
    <source>
        <dbReference type="PROSITE-ProRule" id="PRU00047"/>
    </source>
</evidence>
<dbReference type="WBParaSite" id="SVE_1959900.1">
    <property type="protein sequence ID" value="SVE_1959900.1"/>
    <property type="gene ID" value="SVE_1959900"/>
</dbReference>
<dbReference type="Gene3D" id="2.40.70.10">
    <property type="entry name" value="Acid Proteases"/>
    <property type="match status" value="1"/>
</dbReference>
<keyword evidence="3" id="KW-0548">Nucleotidyltransferase</keyword>
<dbReference type="PANTHER" id="PTHR37984">
    <property type="entry name" value="PROTEIN CBG26694"/>
    <property type="match status" value="1"/>
</dbReference>
<dbReference type="GO" id="GO:0003964">
    <property type="term" value="F:RNA-directed DNA polymerase activity"/>
    <property type="evidence" value="ECO:0007669"/>
    <property type="project" value="UniProtKB-KW"/>
</dbReference>
<dbReference type="GO" id="GO:0003676">
    <property type="term" value="F:nucleic acid binding"/>
    <property type="evidence" value="ECO:0007669"/>
    <property type="project" value="InterPro"/>
</dbReference>
<evidence type="ECO:0000256" key="2">
    <source>
        <dbReference type="ARBA" id="ARBA00022679"/>
    </source>
</evidence>
<dbReference type="PROSITE" id="PS50158">
    <property type="entry name" value="ZF_CCHC"/>
    <property type="match status" value="1"/>
</dbReference>
<dbReference type="SUPFAM" id="SSF56672">
    <property type="entry name" value="DNA/RNA polymerases"/>
    <property type="match status" value="1"/>
</dbReference>
<proteinExistence type="predicted"/>
<dbReference type="GO" id="GO:0008270">
    <property type="term" value="F:zinc ion binding"/>
    <property type="evidence" value="ECO:0007669"/>
    <property type="project" value="UniProtKB-KW"/>
</dbReference>
<keyword evidence="7" id="KW-0695">RNA-directed DNA polymerase</keyword>
<dbReference type="PANTHER" id="PTHR37984:SF5">
    <property type="entry name" value="PROTEIN NYNRIN-LIKE"/>
    <property type="match status" value="1"/>
</dbReference>
<dbReference type="SUPFAM" id="SSF50630">
    <property type="entry name" value="Acid proteases"/>
    <property type="match status" value="1"/>
</dbReference>
<dbReference type="PROSITE" id="PS50878">
    <property type="entry name" value="RT_POL"/>
    <property type="match status" value="1"/>
</dbReference>
<dbReference type="CDD" id="cd00303">
    <property type="entry name" value="retropepsin_like"/>
    <property type="match status" value="1"/>
</dbReference>
<evidence type="ECO:0000259" key="10">
    <source>
        <dbReference type="PROSITE" id="PS50158"/>
    </source>
</evidence>
<dbReference type="Gene3D" id="3.30.70.270">
    <property type="match status" value="2"/>
</dbReference>
<dbReference type="CDD" id="cd01647">
    <property type="entry name" value="RT_LTR"/>
    <property type="match status" value="1"/>
</dbReference>
<dbReference type="InterPro" id="IPR043502">
    <property type="entry name" value="DNA/RNA_pol_sf"/>
</dbReference>
<sequence>MSDKVTTLVKSNSKASLIAACKHFGIPASKSLSKFKLAVQLVEENFDFKNTSYLVYDVDQLDAIEEHDLYLKISNKIDVDKKNECDDVVDSENNEGGDNDDGDDASTAKSMTIPIKQKQGTKFTEMLKQFTPKDDINSFITKFKLAAAADKRELNDPVVKLILILKLEDSIIARLQLEIMDFEELPSPAILLILKKWYTMHHSLENAILKLASFKLKMGNSEEFKRGLKKVRANMKQLREFTIMNLHTSTMKLIEKLTYFNLTYHVERDHSLGHKKNNIKCYECGQYSHKKDQCKKGKTEQGESSSYYRRRNGQDEVRSLKNKTVNHIVGLEDVVINNMKCVESDDERSKMLNQFAIGIRIGDYIYEALVDTGAEVFILLKRAIDMERMIPCNKKIKGYGDGEISLCKTCIVKIDFLNTIQKECFFHIIDHDEKSLIIGSNLIQQFNMILNGKERSIYIDRARCIKLKYKEKSKLNTFTLITEKMNLKNLVKRSFSDIIARSEFDLDEAGKEAKKIVTYPIPFSMKEKVLAYFKNLQRSGVVGQGPVDYIHPLLAIPKKNSWRCCVDLRHINSITQSQHIPSKNTLELIDQIKGFDYYSSIDLNSAFFQVDLNEENYNLFGVRVLNHTYRFLRLPQGGRCSPIRFQKAANQVINGLNNVICYQDDFCVATEEKSHFGGNRVRFLRYEVSKEGARISDENKNLFLNRKTSTNKGELVSLLASSNYFRSSIPNYGNLTARLYNLANSVTNKKDKINFDEKNLYALKSLNEAISNPNWLRRLDSNKQICMETDALQLAIGGFYYSKKLTKCKRSRCATYLELYSIVYGIQKCRALLSGRKLTIYTDHKPLVGLRTGTNIPKYMELLFLIEDQEYELIYKCGCENHMADFLSRINVFSSIKSLNDVESDRVNKIFNQPILNKTKTSPFMEVNELADFFSKSYIYRWDINHCIEWFDTFGYPKYLHSDNAKELHSQQLIEWLESNDIISTYGAPYKYHNPEIERAFCIFRAIYSKLPVKSQEV</sequence>
<reference evidence="12" key="1">
    <citation type="submission" date="2014-07" db="EMBL/GenBank/DDBJ databases">
        <authorList>
            <person name="Martin A.A"/>
            <person name="De Silva N."/>
        </authorList>
    </citation>
    <scope>NUCLEOTIDE SEQUENCE</scope>
</reference>
<name>A0A0K0G4D9_STRVS</name>
<evidence type="ECO:0000256" key="3">
    <source>
        <dbReference type="ARBA" id="ARBA00022695"/>
    </source>
</evidence>
<dbReference type="EC" id="2.7.7.49" evidence="1"/>
<dbReference type="InterPro" id="IPR036397">
    <property type="entry name" value="RNaseH_sf"/>
</dbReference>